<dbReference type="OrthoDB" id="6437148at2759"/>
<name>A0A4Y2GV99_ARAVE</name>
<proteinExistence type="predicted"/>
<accession>A0A4Y2GV99</accession>
<evidence type="ECO:0000313" key="3">
    <source>
        <dbReference type="Proteomes" id="UP000499080"/>
    </source>
</evidence>
<feature type="compositionally biased region" description="Polar residues" evidence="1">
    <location>
        <begin position="1"/>
        <end position="11"/>
    </location>
</feature>
<evidence type="ECO:0000256" key="1">
    <source>
        <dbReference type="SAM" id="MobiDB-lite"/>
    </source>
</evidence>
<comment type="caution">
    <text evidence="2">The sequence shown here is derived from an EMBL/GenBank/DDBJ whole genome shotgun (WGS) entry which is preliminary data.</text>
</comment>
<gene>
    <name evidence="2" type="ORF">AVEN_222548_1</name>
</gene>
<organism evidence="2 3">
    <name type="scientific">Araneus ventricosus</name>
    <name type="common">Orbweaver spider</name>
    <name type="synonym">Epeira ventricosa</name>
    <dbReference type="NCBI Taxonomy" id="182803"/>
    <lineage>
        <taxon>Eukaryota</taxon>
        <taxon>Metazoa</taxon>
        <taxon>Ecdysozoa</taxon>
        <taxon>Arthropoda</taxon>
        <taxon>Chelicerata</taxon>
        <taxon>Arachnida</taxon>
        <taxon>Araneae</taxon>
        <taxon>Araneomorphae</taxon>
        <taxon>Entelegynae</taxon>
        <taxon>Araneoidea</taxon>
        <taxon>Araneidae</taxon>
        <taxon>Araneus</taxon>
    </lineage>
</organism>
<dbReference type="Proteomes" id="UP000499080">
    <property type="component" value="Unassembled WGS sequence"/>
</dbReference>
<reference evidence="2 3" key="1">
    <citation type="journal article" date="2019" name="Sci. Rep.">
        <title>Orb-weaving spider Araneus ventricosus genome elucidates the spidroin gene catalogue.</title>
        <authorList>
            <person name="Kono N."/>
            <person name="Nakamura H."/>
            <person name="Ohtoshi R."/>
            <person name="Moran D.A.P."/>
            <person name="Shinohara A."/>
            <person name="Yoshida Y."/>
            <person name="Fujiwara M."/>
            <person name="Mori M."/>
            <person name="Tomita M."/>
            <person name="Arakawa K."/>
        </authorList>
    </citation>
    <scope>NUCLEOTIDE SEQUENCE [LARGE SCALE GENOMIC DNA]</scope>
</reference>
<dbReference type="AlphaFoldDB" id="A0A4Y2GV99"/>
<feature type="region of interest" description="Disordered" evidence="1">
    <location>
        <begin position="71"/>
        <end position="101"/>
    </location>
</feature>
<sequence>MVQEQYNNNNGIPGIPQTWKPFISSNQKPTILKPSSQLKPALIATKVNMAALKIQTSPFPLTIISASLTSSKRSYNSPGNTGDHLQLTRGKDHNWRRSQWT</sequence>
<protein>
    <submittedName>
        <fullName evidence="2">Uncharacterized protein</fullName>
    </submittedName>
</protein>
<dbReference type="EMBL" id="BGPR01001603">
    <property type="protein sequence ID" value="GBM57700.1"/>
    <property type="molecule type" value="Genomic_DNA"/>
</dbReference>
<keyword evidence="3" id="KW-1185">Reference proteome</keyword>
<feature type="region of interest" description="Disordered" evidence="1">
    <location>
        <begin position="1"/>
        <end position="20"/>
    </location>
</feature>
<feature type="compositionally biased region" description="Polar residues" evidence="1">
    <location>
        <begin position="71"/>
        <end position="80"/>
    </location>
</feature>
<evidence type="ECO:0000313" key="2">
    <source>
        <dbReference type="EMBL" id="GBM57700.1"/>
    </source>
</evidence>